<reference evidence="1 2" key="1">
    <citation type="submission" date="2016-10" db="EMBL/GenBank/DDBJ databases">
        <title>Comparative genome analysis of multiple Pseudomonas spp. focuses on biocontrol and plant growth promoting traits.</title>
        <authorList>
            <person name="Tao X.-Y."/>
            <person name="Taylor C.G."/>
        </authorList>
    </citation>
    <scope>NUCLEOTIDE SEQUENCE [LARGE SCALE GENOMIC DNA]</scope>
    <source>
        <strain evidence="1 2">38D7</strain>
    </source>
</reference>
<protein>
    <submittedName>
        <fullName evidence="1">Uncharacterized protein</fullName>
    </submittedName>
</protein>
<proteinExistence type="predicted"/>
<gene>
    <name evidence="1" type="ORF">BK660_21820</name>
</gene>
<evidence type="ECO:0000313" key="2">
    <source>
        <dbReference type="Proteomes" id="UP000285636"/>
    </source>
</evidence>
<name>A0A423HXI7_9PSED</name>
<sequence>MKWRKDTEWRLISDSGYMICKCVMNAKKDMAYVARLPSGKILHSGMDYEKAKAACNDHFESTQEKAA</sequence>
<comment type="caution">
    <text evidence="1">The sequence shown here is derived from an EMBL/GenBank/DDBJ whole genome shotgun (WGS) entry which is preliminary data.</text>
</comment>
<evidence type="ECO:0000313" key="1">
    <source>
        <dbReference type="EMBL" id="RON17930.1"/>
    </source>
</evidence>
<accession>A0A423HXI7</accession>
<dbReference type="Proteomes" id="UP000285636">
    <property type="component" value="Unassembled WGS sequence"/>
</dbReference>
<organism evidence="1 2">
    <name type="scientific">Pseudomonas brassicacearum</name>
    <dbReference type="NCBI Taxonomy" id="930166"/>
    <lineage>
        <taxon>Bacteria</taxon>
        <taxon>Pseudomonadati</taxon>
        <taxon>Pseudomonadota</taxon>
        <taxon>Gammaproteobacteria</taxon>
        <taxon>Pseudomonadales</taxon>
        <taxon>Pseudomonadaceae</taxon>
        <taxon>Pseudomonas</taxon>
    </lineage>
</organism>
<dbReference type="EMBL" id="MOBK01000009">
    <property type="protein sequence ID" value="RON17930.1"/>
    <property type="molecule type" value="Genomic_DNA"/>
</dbReference>
<dbReference type="RefSeq" id="WP_123435206.1">
    <property type="nucleotide sequence ID" value="NZ_MOBK01000009.1"/>
</dbReference>
<dbReference type="AlphaFoldDB" id="A0A423HXI7"/>